<dbReference type="InterPro" id="IPR000182">
    <property type="entry name" value="GNAT_dom"/>
</dbReference>
<dbReference type="EMBL" id="JAGINU010000001">
    <property type="protein sequence ID" value="MBP2365595.1"/>
    <property type="molecule type" value="Genomic_DNA"/>
</dbReference>
<dbReference type="PROSITE" id="PS51186">
    <property type="entry name" value="GNAT"/>
    <property type="match status" value="1"/>
</dbReference>
<proteinExistence type="predicted"/>
<dbReference type="SUPFAM" id="SSF55729">
    <property type="entry name" value="Acyl-CoA N-acyltransferases (Nat)"/>
    <property type="match status" value="1"/>
</dbReference>
<dbReference type="PANTHER" id="PTHR43792:SF1">
    <property type="entry name" value="N-ACETYLTRANSFERASE DOMAIN-CONTAINING PROTEIN"/>
    <property type="match status" value="1"/>
</dbReference>
<accession>A0ABS4VNV2</accession>
<name>A0ABS4VNV2_9PSEU</name>
<gene>
    <name evidence="2" type="ORF">JOF36_001291</name>
</gene>
<protein>
    <submittedName>
        <fullName evidence="2">RimJ/RimL family protein N-acetyltransferase</fullName>
    </submittedName>
</protein>
<evidence type="ECO:0000313" key="3">
    <source>
        <dbReference type="Proteomes" id="UP001519295"/>
    </source>
</evidence>
<comment type="caution">
    <text evidence="2">The sequence shown here is derived from an EMBL/GenBank/DDBJ whole genome shotgun (WGS) entry which is preliminary data.</text>
</comment>
<dbReference type="Gene3D" id="3.40.630.30">
    <property type="match status" value="1"/>
</dbReference>
<keyword evidence="3" id="KW-1185">Reference proteome</keyword>
<sequence>MITERLVLVPITAARIDALLDLHQDAGIAAWYGGFWSRDDATAFAMRMERRWREDRLGKWLAYDLTGSLVGRGGPTLMDDGAGGTAVEIGWAVRQAFWGHGYASEIGRAAIRFAMTVAPSHSIISFTERHNERSRAVMERLGMTYDAEILRPGLVAGLDGVHDNAPFALYRLPSSTR</sequence>
<dbReference type="Proteomes" id="UP001519295">
    <property type="component" value="Unassembled WGS sequence"/>
</dbReference>
<dbReference type="RefSeq" id="WP_210025481.1">
    <property type="nucleotide sequence ID" value="NZ_JAGINU010000001.1"/>
</dbReference>
<evidence type="ECO:0000259" key="1">
    <source>
        <dbReference type="PROSITE" id="PS51186"/>
    </source>
</evidence>
<dbReference type="InterPro" id="IPR051531">
    <property type="entry name" value="N-acetyltransferase"/>
</dbReference>
<dbReference type="PANTHER" id="PTHR43792">
    <property type="entry name" value="GNAT FAMILY, PUTATIVE (AFU_ORTHOLOGUE AFUA_3G00765)-RELATED-RELATED"/>
    <property type="match status" value="1"/>
</dbReference>
<organism evidence="2 3">
    <name type="scientific">Pseudonocardia parietis</name>
    <dbReference type="NCBI Taxonomy" id="570936"/>
    <lineage>
        <taxon>Bacteria</taxon>
        <taxon>Bacillati</taxon>
        <taxon>Actinomycetota</taxon>
        <taxon>Actinomycetes</taxon>
        <taxon>Pseudonocardiales</taxon>
        <taxon>Pseudonocardiaceae</taxon>
        <taxon>Pseudonocardia</taxon>
    </lineage>
</organism>
<feature type="domain" description="N-acetyltransferase" evidence="1">
    <location>
        <begin position="6"/>
        <end position="161"/>
    </location>
</feature>
<reference evidence="2 3" key="1">
    <citation type="submission" date="2021-03" db="EMBL/GenBank/DDBJ databases">
        <title>Sequencing the genomes of 1000 actinobacteria strains.</title>
        <authorList>
            <person name="Klenk H.-P."/>
        </authorList>
    </citation>
    <scope>NUCLEOTIDE SEQUENCE [LARGE SCALE GENOMIC DNA]</scope>
    <source>
        <strain evidence="2 3">DSM 45256</strain>
    </source>
</reference>
<dbReference type="InterPro" id="IPR016181">
    <property type="entry name" value="Acyl_CoA_acyltransferase"/>
</dbReference>
<evidence type="ECO:0000313" key="2">
    <source>
        <dbReference type="EMBL" id="MBP2365595.1"/>
    </source>
</evidence>
<dbReference type="Pfam" id="PF13302">
    <property type="entry name" value="Acetyltransf_3"/>
    <property type="match status" value="1"/>
</dbReference>